<comment type="caution">
    <text evidence="17">The sequence shown here is derived from an EMBL/GenBank/DDBJ whole genome shotgun (WGS) entry which is preliminary data.</text>
</comment>
<feature type="domain" description="Aminoacyl-tRNA synthetase class Ia" evidence="13">
    <location>
        <begin position="23"/>
        <end position="104"/>
    </location>
</feature>
<evidence type="ECO:0000259" key="16">
    <source>
        <dbReference type="Pfam" id="PF24810"/>
    </source>
</evidence>
<dbReference type="SUPFAM" id="SSF52374">
    <property type="entry name" value="Nucleotidylyl transferase"/>
    <property type="match status" value="1"/>
</dbReference>
<feature type="domain" description="Leucine--tRNA ligase RagD-binding" evidence="16">
    <location>
        <begin position="989"/>
        <end position="1057"/>
    </location>
</feature>
<dbReference type="InterPro" id="IPR002300">
    <property type="entry name" value="aa-tRNA-synth_Ia"/>
</dbReference>
<keyword evidence="7 11" id="KW-0648">Protein biosynthesis</keyword>
<evidence type="ECO:0000256" key="11">
    <source>
        <dbReference type="RuleBase" id="RU363035"/>
    </source>
</evidence>
<dbReference type="SUPFAM" id="SSF47323">
    <property type="entry name" value="Anticodon-binding domain of a subclass of class I aminoacyl-tRNA synthetases"/>
    <property type="match status" value="1"/>
</dbReference>
<keyword evidence="4 11" id="KW-0436">Ligase</keyword>
<evidence type="ECO:0000256" key="5">
    <source>
        <dbReference type="ARBA" id="ARBA00022741"/>
    </source>
</evidence>
<protein>
    <recommendedName>
        <fullName evidence="3">leucine--tRNA ligase</fullName>
        <ecNumber evidence="3">6.1.1.4</ecNumber>
    </recommendedName>
    <alternativeName>
        <fullName evidence="9">Leucyl-tRNA synthetase</fullName>
    </alternativeName>
</protein>
<dbReference type="Pfam" id="PF09334">
    <property type="entry name" value="tRNA-synt_1g"/>
    <property type="match status" value="1"/>
</dbReference>
<dbReference type="InterPro" id="IPR004493">
    <property type="entry name" value="Leu-tRNA-synth_Ia_arc/euk"/>
</dbReference>
<accession>A0ABR4N2L4</accession>
<dbReference type="Gene3D" id="1.10.730.10">
    <property type="entry name" value="Isoleucyl-tRNA Synthetase, Domain 1"/>
    <property type="match status" value="1"/>
</dbReference>
<evidence type="ECO:0000256" key="12">
    <source>
        <dbReference type="SAM" id="MobiDB-lite"/>
    </source>
</evidence>
<dbReference type="PANTHER" id="PTHR45794:SF1">
    <property type="entry name" value="LEUCINE--TRNA LIGASE, CYTOPLASMIC"/>
    <property type="match status" value="1"/>
</dbReference>
<dbReference type="SUPFAM" id="SSF50677">
    <property type="entry name" value="ValRS/IleRS/LeuRS editing domain"/>
    <property type="match status" value="1"/>
</dbReference>
<dbReference type="InterPro" id="IPR015413">
    <property type="entry name" value="Methionyl/Leucyl_tRNA_Synth"/>
</dbReference>
<dbReference type="InterPro" id="IPR009008">
    <property type="entry name" value="Val/Leu/Ile-tRNA-synth_edit"/>
</dbReference>
<evidence type="ECO:0000313" key="17">
    <source>
        <dbReference type="EMBL" id="KAL2913766.1"/>
    </source>
</evidence>
<dbReference type="NCBIfam" id="TIGR00395">
    <property type="entry name" value="leuS_arch"/>
    <property type="match status" value="1"/>
</dbReference>
<comment type="catalytic activity">
    <reaction evidence="10">
        <text>tRNA(Leu) + L-leucine + ATP = L-leucyl-tRNA(Leu) + AMP + diphosphate</text>
        <dbReference type="Rhea" id="RHEA:11688"/>
        <dbReference type="Rhea" id="RHEA-COMP:9613"/>
        <dbReference type="Rhea" id="RHEA-COMP:9622"/>
        <dbReference type="ChEBI" id="CHEBI:30616"/>
        <dbReference type="ChEBI" id="CHEBI:33019"/>
        <dbReference type="ChEBI" id="CHEBI:57427"/>
        <dbReference type="ChEBI" id="CHEBI:78442"/>
        <dbReference type="ChEBI" id="CHEBI:78494"/>
        <dbReference type="ChEBI" id="CHEBI:456215"/>
        <dbReference type="EC" id="6.1.1.4"/>
    </reaction>
</comment>
<evidence type="ECO:0000313" key="18">
    <source>
        <dbReference type="Proteomes" id="UP001527925"/>
    </source>
</evidence>
<dbReference type="PANTHER" id="PTHR45794">
    <property type="entry name" value="LEUCYL-TRNA SYNTHETASE"/>
    <property type="match status" value="1"/>
</dbReference>
<feature type="region of interest" description="Disordered" evidence="12">
    <location>
        <begin position="959"/>
        <end position="980"/>
    </location>
</feature>
<evidence type="ECO:0000256" key="3">
    <source>
        <dbReference type="ARBA" id="ARBA00013164"/>
    </source>
</evidence>
<dbReference type="Pfam" id="PF00133">
    <property type="entry name" value="tRNA-synt_1"/>
    <property type="match status" value="1"/>
</dbReference>
<dbReference type="InterPro" id="IPR013155">
    <property type="entry name" value="M/V/L/I-tRNA-synth_anticd-bd"/>
</dbReference>
<dbReference type="Gene3D" id="3.40.50.620">
    <property type="entry name" value="HUPs"/>
    <property type="match status" value="1"/>
</dbReference>
<dbReference type="EMBL" id="JADGIZ020000042">
    <property type="protein sequence ID" value="KAL2913766.1"/>
    <property type="molecule type" value="Genomic_DNA"/>
</dbReference>
<evidence type="ECO:0000256" key="8">
    <source>
        <dbReference type="ARBA" id="ARBA00023146"/>
    </source>
</evidence>
<reference evidence="17 18" key="1">
    <citation type="submission" date="2023-09" db="EMBL/GenBank/DDBJ databases">
        <title>Pangenome analysis of Batrachochytrium dendrobatidis and related Chytrids.</title>
        <authorList>
            <person name="Yacoub M.N."/>
            <person name="Stajich J.E."/>
            <person name="James T.Y."/>
        </authorList>
    </citation>
    <scope>NUCLEOTIDE SEQUENCE [LARGE SCALE GENOMIC DNA]</scope>
    <source>
        <strain evidence="17 18">JEL0888</strain>
    </source>
</reference>
<gene>
    <name evidence="17" type="primary">CDC60</name>
    <name evidence="17" type="ORF">HK105_206782</name>
</gene>
<dbReference type="CDD" id="cd07959">
    <property type="entry name" value="Anticodon_Ia_Leu_AEc"/>
    <property type="match status" value="1"/>
</dbReference>
<keyword evidence="5 11" id="KW-0547">Nucleotide-binding</keyword>
<evidence type="ECO:0000259" key="14">
    <source>
        <dbReference type="Pfam" id="PF08264"/>
    </source>
</evidence>
<evidence type="ECO:0000256" key="1">
    <source>
        <dbReference type="ARBA" id="ARBA00004496"/>
    </source>
</evidence>
<dbReference type="GO" id="GO:0004823">
    <property type="term" value="F:leucine-tRNA ligase activity"/>
    <property type="evidence" value="ECO:0007669"/>
    <property type="project" value="UniProtKB-EC"/>
</dbReference>
<dbReference type="PROSITE" id="PS00178">
    <property type="entry name" value="AA_TRNA_LIGASE_I"/>
    <property type="match status" value="1"/>
</dbReference>
<dbReference type="Pfam" id="PF24810">
    <property type="entry name" value="RBD_LARS1"/>
    <property type="match status" value="1"/>
</dbReference>
<keyword evidence="8 11" id="KW-0030">Aminoacyl-tRNA synthetase</keyword>
<feature type="region of interest" description="Disordered" evidence="12">
    <location>
        <begin position="120"/>
        <end position="147"/>
    </location>
</feature>
<evidence type="ECO:0000256" key="10">
    <source>
        <dbReference type="ARBA" id="ARBA00047469"/>
    </source>
</evidence>
<evidence type="ECO:0000256" key="6">
    <source>
        <dbReference type="ARBA" id="ARBA00022840"/>
    </source>
</evidence>
<proteinExistence type="inferred from homology"/>
<keyword evidence="18" id="KW-1185">Reference proteome</keyword>
<evidence type="ECO:0000256" key="7">
    <source>
        <dbReference type="ARBA" id="ARBA00022917"/>
    </source>
</evidence>
<name>A0ABR4N2L4_9FUNG</name>
<dbReference type="InterPro" id="IPR009080">
    <property type="entry name" value="tRNAsynth_Ia_anticodon-bd"/>
</dbReference>
<dbReference type="Pfam" id="PF08264">
    <property type="entry name" value="Anticodon_1"/>
    <property type="match status" value="1"/>
</dbReference>
<feature type="domain" description="Methionyl/Valyl/Leucyl/Isoleucyl-tRNA synthetase anticodon-binding" evidence="14">
    <location>
        <begin position="825"/>
        <end position="966"/>
    </location>
</feature>
<dbReference type="InterPro" id="IPR055416">
    <property type="entry name" value="RBD_LARS1"/>
</dbReference>
<evidence type="ECO:0000256" key="2">
    <source>
        <dbReference type="ARBA" id="ARBA00005594"/>
    </source>
</evidence>
<dbReference type="EC" id="6.1.1.4" evidence="3"/>
<evidence type="ECO:0000256" key="9">
    <source>
        <dbReference type="ARBA" id="ARBA00030520"/>
    </source>
</evidence>
<feature type="domain" description="Methionyl/Leucyl tRNA synthetase" evidence="15">
    <location>
        <begin position="706"/>
        <end position="789"/>
    </location>
</feature>
<dbReference type="InterPro" id="IPR001412">
    <property type="entry name" value="aa-tRNA-synth_I_CS"/>
</dbReference>
<comment type="similarity">
    <text evidence="2 11">Belongs to the class-I aminoacyl-tRNA synthetase family.</text>
</comment>
<comment type="subcellular location">
    <subcellularLocation>
        <location evidence="1">Cytoplasm</location>
    </subcellularLocation>
</comment>
<dbReference type="Proteomes" id="UP001527925">
    <property type="component" value="Unassembled WGS sequence"/>
</dbReference>
<organism evidence="17 18">
    <name type="scientific">Polyrhizophydium stewartii</name>
    <dbReference type="NCBI Taxonomy" id="2732419"/>
    <lineage>
        <taxon>Eukaryota</taxon>
        <taxon>Fungi</taxon>
        <taxon>Fungi incertae sedis</taxon>
        <taxon>Chytridiomycota</taxon>
        <taxon>Chytridiomycota incertae sedis</taxon>
        <taxon>Chytridiomycetes</taxon>
        <taxon>Rhizophydiales</taxon>
        <taxon>Rhizophydiales incertae sedis</taxon>
        <taxon>Polyrhizophydium</taxon>
    </lineage>
</organism>
<dbReference type="InterPro" id="IPR014729">
    <property type="entry name" value="Rossmann-like_a/b/a_fold"/>
</dbReference>
<evidence type="ECO:0000256" key="4">
    <source>
        <dbReference type="ARBA" id="ARBA00022598"/>
    </source>
</evidence>
<dbReference type="Gene3D" id="3.90.740.10">
    <property type="entry name" value="Valyl/Leucyl/Isoleucyl-tRNA synthetase, editing domain"/>
    <property type="match status" value="1"/>
</dbReference>
<sequence length="1120" mass="126373">MAEETQKAFKKRDALVDLELRAQAVWEKNKVFDVDAPGAGEPLEPKFLATFPFPYMNGRLHLGHTFSLSKVEFAVAYERLKGKRALFPFGFHCTGMPIKACADKLKREVELFGPDFERYSEEEQQENEEPNAPAPSAEKQAKDDPTKIVKKHAKQAAKSTGLKYQFQIMRSMGIENSEIKKFVDPLHWLTFFPPIAIADLKRLGAHIDWRRTFITTDVNPYFDSFVRWQFNQLHQMAPSKVQFGERYTIYSPLDGQPCLDHDRASGEGLGVQEYTGIKLQVRLESLNATPVEGRDRVKDDKPVGEKLSSPAFVEALGGRKLFLVAATLRPETMYGQTNCYVGVDLNYGVYEVSDSEAWVCTERAARDMAFQSLFKEKGKIVKLADLTGWDLVGVPLSAPLSPFDEVYTLPMEGVLPTKGTGVVTSVPSNSPDDFITLQDLLKKPAYYHIQKKWVEPFMPPRPIIRTPNLGDIAAQAAIEKLKINSQKDKKQLAEAKELVYKEDFYQGTLLVGEHAGKPVQEAKPLIRKLLIDRGDAFAYCEPEGQIISRSGDECVVTLAAQWYMDYGEEKWRAQAKEALARMNTFGEETRNAFEKTLDWLGQWACSRSFGLGSRLPWDREWLIESLSDSTIYMAYYTVAHILQCGTLDGSKPGLGNIKPEQMTDEVWTYVLLQGPYPKNTKIAKETLETMRREFEFFYPVDLRCSGKDLINNHLTFFLYNHVAIFPKEKWPRGIRANGHLLRNGEKMSKSTGNSMSMREALDIYGADATRFALADSGDSVEDANFVEKTADDAILKLYAEKEWTEEVLAQIAKNELRTGPLSWNDRVFAAEMDSVIAQADAAYTAMLYRDALKSSFYDMQAARNEYRKAVTGQGINLHGAENEVFEGLHKDLVLRFIEVQALMMKPITPHWSEHIYSELLKKPTSVMSARWPASNPVDESVLAAATYIRELGSKIRSAEDAAAKKKTKKGGKVEATPEPEGPRTLRVYVATEFPEWQEQAMEILRQTWDDAAQKLNGTDKELLTKAGLIKDKRIMPFVAMIKKAVEASGKAALDRKLRFGELETLRVNLDFLRRDLLVLKVGKIELLHKEKLAVGTNGVDDEDIRKAEAALPGAPTYRIL</sequence>
<evidence type="ECO:0000259" key="13">
    <source>
        <dbReference type="Pfam" id="PF00133"/>
    </source>
</evidence>
<evidence type="ECO:0000259" key="15">
    <source>
        <dbReference type="Pfam" id="PF09334"/>
    </source>
</evidence>
<keyword evidence="6 11" id="KW-0067">ATP-binding</keyword>